<feature type="region of interest" description="Disordered" evidence="1">
    <location>
        <begin position="110"/>
        <end position="170"/>
    </location>
</feature>
<feature type="compositionally biased region" description="Basic and acidic residues" evidence="1">
    <location>
        <begin position="110"/>
        <end position="154"/>
    </location>
</feature>
<evidence type="ECO:0000313" key="3">
    <source>
        <dbReference type="Proteomes" id="UP000236732"/>
    </source>
</evidence>
<evidence type="ECO:0000313" key="2">
    <source>
        <dbReference type="EMBL" id="SEG33990.1"/>
    </source>
</evidence>
<organism evidence="2 3">
    <name type="scientific">Nonomuraea solani</name>
    <dbReference type="NCBI Taxonomy" id="1144553"/>
    <lineage>
        <taxon>Bacteria</taxon>
        <taxon>Bacillati</taxon>
        <taxon>Actinomycetota</taxon>
        <taxon>Actinomycetes</taxon>
        <taxon>Streptosporangiales</taxon>
        <taxon>Streptosporangiaceae</taxon>
        <taxon>Nonomuraea</taxon>
    </lineage>
</organism>
<sequence length="170" mass="18265">MGAGFRVDSPMNGKMHVNTKNPQTRSRIVTLVLAGAAAGAMLLPLGQGTAGASAGAAVVPTGVGVATDEKPVLGCGWRRRCGHGWGNRWWGGHKGHHGWGHHRGWGGGHKHDNAKWDPFQGHKEPVKPPVKEEPVKEEPVKEPEKPDTHDHEGGDWSPFDEWSPFGGYGD</sequence>
<dbReference type="AlphaFoldDB" id="A0A1H5ZD55"/>
<evidence type="ECO:0000256" key="1">
    <source>
        <dbReference type="SAM" id="MobiDB-lite"/>
    </source>
</evidence>
<gene>
    <name evidence="2" type="ORF">SAMN05444920_102638</name>
</gene>
<name>A0A1H5ZD55_9ACTN</name>
<protein>
    <submittedName>
        <fullName evidence="2">Uncharacterized protein</fullName>
    </submittedName>
</protein>
<accession>A0A1H5ZD55</accession>
<proteinExistence type="predicted"/>
<keyword evidence="3" id="KW-1185">Reference proteome</keyword>
<dbReference type="EMBL" id="FNVT01000002">
    <property type="protein sequence ID" value="SEG33990.1"/>
    <property type="molecule type" value="Genomic_DNA"/>
</dbReference>
<reference evidence="2 3" key="1">
    <citation type="submission" date="2016-10" db="EMBL/GenBank/DDBJ databases">
        <authorList>
            <person name="de Groot N.N."/>
        </authorList>
    </citation>
    <scope>NUCLEOTIDE SEQUENCE [LARGE SCALE GENOMIC DNA]</scope>
    <source>
        <strain evidence="2 3">CGMCC 4.7037</strain>
    </source>
</reference>
<dbReference type="Proteomes" id="UP000236732">
    <property type="component" value="Unassembled WGS sequence"/>
</dbReference>